<accession>A0A836BQ82</accession>
<dbReference type="GO" id="GO:0004869">
    <property type="term" value="F:cysteine-type endopeptidase inhibitor activity"/>
    <property type="evidence" value="ECO:0007669"/>
    <property type="project" value="UniProtKB-KW"/>
</dbReference>
<dbReference type="EMBL" id="JAEHOE010000135">
    <property type="protein sequence ID" value="KAG2485141.1"/>
    <property type="molecule type" value="Genomic_DNA"/>
</dbReference>
<protein>
    <submittedName>
        <fullName evidence="3">Uncharacterized protein</fullName>
    </submittedName>
</protein>
<dbReference type="InterPro" id="IPR046350">
    <property type="entry name" value="Cystatin_sf"/>
</dbReference>
<organism evidence="3 4">
    <name type="scientific">Edaphochlamys debaryana</name>
    <dbReference type="NCBI Taxonomy" id="47281"/>
    <lineage>
        <taxon>Eukaryota</taxon>
        <taxon>Viridiplantae</taxon>
        <taxon>Chlorophyta</taxon>
        <taxon>core chlorophytes</taxon>
        <taxon>Chlorophyceae</taxon>
        <taxon>CS clade</taxon>
        <taxon>Chlamydomonadales</taxon>
        <taxon>Chlamydomonadales incertae sedis</taxon>
        <taxon>Edaphochlamys</taxon>
    </lineage>
</organism>
<sequence length="138" mass="14238">MGPRALLFLAFGTLLAVARAEMMGGGVGATDVQGEAVQKAAALVVSALNRPGCDGLCADLVTEGEVTLVRLLGATAQVVAGINFGLDMLVQDAEGTEIRVQAHVWSRPWLEGSNDADGPANKITSLRALPLGRAEART</sequence>
<dbReference type="InterPro" id="IPR000010">
    <property type="entry name" value="Cystatin_dom"/>
</dbReference>
<name>A0A836BQ82_9CHLO</name>
<dbReference type="AlphaFoldDB" id="A0A836BQ82"/>
<comment type="caution">
    <text evidence="3">The sequence shown here is derived from an EMBL/GenBank/DDBJ whole genome shotgun (WGS) entry which is preliminary data.</text>
</comment>
<dbReference type="SUPFAM" id="SSF54403">
    <property type="entry name" value="Cystatin/monellin"/>
    <property type="match status" value="1"/>
</dbReference>
<keyword evidence="1" id="KW-0789">Thiol protease inhibitor</keyword>
<keyword evidence="4" id="KW-1185">Reference proteome</keyword>
<dbReference type="CDD" id="cd00042">
    <property type="entry name" value="CY"/>
    <property type="match status" value="1"/>
</dbReference>
<gene>
    <name evidence="3" type="ORF">HYH03_016127</name>
</gene>
<evidence type="ECO:0000256" key="2">
    <source>
        <dbReference type="SAM" id="SignalP"/>
    </source>
</evidence>
<evidence type="ECO:0000313" key="3">
    <source>
        <dbReference type="EMBL" id="KAG2485141.1"/>
    </source>
</evidence>
<reference evidence="3" key="1">
    <citation type="journal article" date="2020" name="bioRxiv">
        <title>Comparative genomics of Chlamydomonas.</title>
        <authorList>
            <person name="Craig R.J."/>
            <person name="Hasan A.R."/>
            <person name="Ness R.W."/>
            <person name="Keightley P.D."/>
        </authorList>
    </citation>
    <scope>NUCLEOTIDE SEQUENCE</scope>
    <source>
        <strain evidence="3">CCAP 11/70</strain>
    </source>
</reference>
<evidence type="ECO:0000313" key="4">
    <source>
        <dbReference type="Proteomes" id="UP000612055"/>
    </source>
</evidence>
<dbReference type="Gene3D" id="3.10.450.10">
    <property type="match status" value="1"/>
</dbReference>
<feature type="chain" id="PRO_5032356343" evidence="2">
    <location>
        <begin position="21"/>
        <end position="138"/>
    </location>
</feature>
<evidence type="ECO:0000256" key="1">
    <source>
        <dbReference type="ARBA" id="ARBA00022704"/>
    </source>
</evidence>
<keyword evidence="2" id="KW-0732">Signal</keyword>
<keyword evidence="1" id="KW-0646">Protease inhibitor</keyword>
<dbReference type="Proteomes" id="UP000612055">
    <property type="component" value="Unassembled WGS sequence"/>
</dbReference>
<proteinExistence type="predicted"/>
<feature type="signal peptide" evidence="2">
    <location>
        <begin position="1"/>
        <end position="20"/>
    </location>
</feature>
<dbReference type="OrthoDB" id="1908104at2759"/>